<organism evidence="2 3">
    <name type="scientific">Hibiscus sabdariffa</name>
    <name type="common">roselle</name>
    <dbReference type="NCBI Taxonomy" id="183260"/>
    <lineage>
        <taxon>Eukaryota</taxon>
        <taxon>Viridiplantae</taxon>
        <taxon>Streptophyta</taxon>
        <taxon>Embryophyta</taxon>
        <taxon>Tracheophyta</taxon>
        <taxon>Spermatophyta</taxon>
        <taxon>Magnoliopsida</taxon>
        <taxon>eudicotyledons</taxon>
        <taxon>Gunneridae</taxon>
        <taxon>Pentapetalae</taxon>
        <taxon>rosids</taxon>
        <taxon>malvids</taxon>
        <taxon>Malvales</taxon>
        <taxon>Malvaceae</taxon>
        <taxon>Malvoideae</taxon>
        <taxon>Hibiscus</taxon>
    </lineage>
</organism>
<keyword evidence="3" id="KW-1185">Reference proteome</keyword>
<accession>A0ABR2NA39</accession>
<reference evidence="2 3" key="1">
    <citation type="journal article" date="2024" name="G3 (Bethesda)">
        <title>Genome assembly of Hibiscus sabdariffa L. provides insights into metabolisms of medicinal natural products.</title>
        <authorList>
            <person name="Kim T."/>
        </authorList>
    </citation>
    <scope>NUCLEOTIDE SEQUENCE [LARGE SCALE GENOMIC DNA]</scope>
    <source>
        <strain evidence="2">TK-2024</strain>
        <tissue evidence="2">Old leaves</tissue>
    </source>
</reference>
<evidence type="ECO:0000256" key="1">
    <source>
        <dbReference type="SAM" id="MobiDB-lite"/>
    </source>
</evidence>
<comment type="caution">
    <text evidence="2">The sequence shown here is derived from an EMBL/GenBank/DDBJ whole genome shotgun (WGS) entry which is preliminary data.</text>
</comment>
<sequence>MTRANPHNPLYLFDPEIERTRRELRQGIRRIMANGQHNVQKPVERKNPPATAIRQEPPAPAIGLLFPPAQLNNYQQPARTVRDYLAEDLDGLNPAVTMPEFKGEHFELNQ</sequence>
<evidence type="ECO:0000313" key="2">
    <source>
        <dbReference type="EMBL" id="KAK8972980.1"/>
    </source>
</evidence>
<dbReference type="Proteomes" id="UP001396334">
    <property type="component" value="Unassembled WGS sequence"/>
</dbReference>
<feature type="region of interest" description="Disordered" evidence="1">
    <location>
        <begin position="34"/>
        <end position="54"/>
    </location>
</feature>
<proteinExistence type="predicted"/>
<dbReference type="EMBL" id="JBBPBN010000197">
    <property type="protein sequence ID" value="KAK8972980.1"/>
    <property type="molecule type" value="Genomic_DNA"/>
</dbReference>
<evidence type="ECO:0000313" key="3">
    <source>
        <dbReference type="Proteomes" id="UP001396334"/>
    </source>
</evidence>
<name>A0ABR2NA39_9ROSI</name>
<protein>
    <submittedName>
        <fullName evidence="2">Uncharacterized protein</fullName>
    </submittedName>
</protein>
<gene>
    <name evidence="2" type="ORF">V6N11_013848</name>
</gene>